<feature type="domain" description="Protein kinase" evidence="1">
    <location>
        <begin position="1"/>
        <end position="211"/>
    </location>
</feature>
<dbReference type="OrthoDB" id="5337378at2759"/>
<dbReference type="PANTHER" id="PTHR44305">
    <property type="entry name" value="SI:DKEY-192D15.2-RELATED"/>
    <property type="match status" value="1"/>
</dbReference>
<dbReference type="SUPFAM" id="SSF56112">
    <property type="entry name" value="Protein kinase-like (PK-like)"/>
    <property type="match status" value="1"/>
</dbReference>
<accession>F4PQ33</accession>
<sequence>MKLFINYDNFVQYVDHFDDGENNQFYIVTKYCTGGDLEQIIKLRLQDKKWIDEKSIWSYTSQVFKMLEQLESKNILHLDIKPFNLFLGENGQLMLGDFGASKYISETQREAKDEKENTIEINNYYSSVHGTEGYLSPEATLRQYGKLSDIYSLGSTIHKLLCWYNKEIIISSERYSNELIGFVNKLLEPKQEDRVSLDNTIRGMNRNDPRLVYQLSSPIKEPIPNNITELVLTVYNHPIEEIDLPSGLSKLKLLGRFNQPIKKEPSLPKLQMLVLGPLFDSEIEQGSLPTSLEIFICSNKRLNIDLNPIISSLPQLKHLTYYRNLIDPPPKSLISLTTTNRYNIDRKDIETYINCDDCAYTSLTKFIPEYLCINDITLVIGNTQYGQGYIQMHNEQLKWISPTKGIQFTIFMDSIRVVSFKSESHIYCQIDKNNSNHFEQDNQYQLNEDCGVGCGPEINNLFHEFENENIHGVFNDHMYLNIRFIQSRQSPNIEMNKWSSLEGKQYLSSPFNIHFINQTDKDLIVFVQDNPKNYIKEVYLKTNDLESRVSCRSLELDRNNTIFFNAINTTIQYTVFIQEPNGNQDQLYYCICEEITKLYKYENPTNIIFKQTTNNNNNNNNSFGINNQIRCSDHVIHIDPSKTIKSKQHFMYLLETNQIQTA</sequence>
<organism evidence="2 3">
    <name type="scientific">Cavenderia fasciculata</name>
    <name type="common">Slime mold</name>
    <name type="synonym">Dictyostelium fasciculatum</name>
    <dbReference type="NCBI Taxonomy" id="261658"/>
    <lineage>
        <taxon>Eukaryota</taxon>
        <taxon>Amoebozoa</taxon>
        <taxon>Evosea</taxon>
        <taxon>Eumycetozoa</taxon>
        <taxon>Dictyostelia</taxon>
        <taxon>Acytosteliales</taxon>
        <taxon>Cavenderiaceae</taxon>
        <taxon>Cavenderia</taxon>
    </lineage>
</organism>
<dbReference type="SMART" id="SM00220">
    <property type="entry name" value="S_TKc"/>
    <property type="match status" value="1"/>
</dbReference>
<dbReference type="PROSITE" id="PS00108">
    <property type="entry name" value="PROTEIN_KINASE_ST"/>
    <property type="match status" value="1"/>
</dbReference>
<dbReference type="KEGG" id="dfa:DFA_04624"/>
<dbReference type="PANTHER" id="PTHR44305:SF24">
    <property type="entry name" value="TYROSINE-PROTEIN KINASE C03B1.5-RELATED"/>
    <property type="match status" value="1"/>
</dbReference>
<evidence type="ECO:0000313" key="3">
    <source>
        <dbReference type="Proteomes" id="UP000007797"/>
    </source>
</evidence>
<dbReference type="RefSeq" id="XP_004360347.1">
    <property type="nucleotide sequence ID" value="XM_004360290.1"/>
</dbReference>
<name>F4PQ33_CACFS</name>
<gene>
    <name evidence="2" type="ORF">DFA_04624</name>
</gene>
<dbReference type="Gene3D" id="1.10.510.10">
    <property type="entry name" value="Transferase(Phosphotransferase) domain 1"/>
    <property type="match status" value="1"/>
</dbReference>
<dbReference type="AlphaFoldDB" id="F4PQ33"/>
<dbReference type="InterPro" id="IPR011993">
    <property type="entry name" value="PH-like_dom_sf"/>
</dbReference>
<evidence type="ECO:0000313" key="2">
    <source>
        <dbReference type="EMBL" id="EGG22496.1"/>
    </source>
</evidence>
<dbReference type="InterPro" id="IPR011009">
    <property type="entry name" value="Kinase-like_dom_sf"/>
</dbReference>
<dbReference type="GO" id="GO:0005524">
    <property type="term" value="F:ATP binding"/>
    <property type="evidence" value="ECO:0007669"/>
    <property type="project" value="InterPro"/>
</dbReference>
<reference evidence="3" key="1">
    <citation type="journal article" date="2011" name="Genome Res.">
        <title>Phylogeny-wide analysis of social amoeba genomes highlights ancient origins for complex intercellular communication.</title>
        <authorList>
            <person name="Heidel A.J."/>
            <person name="Lawal H.M."/>
            <person name="Felder M."/>
            <person name="Schilde C."/>
            <person name="Helps N.R."/>
            <person name="Tunggal B."/>
            <person name="Rivero F."/>
            <person name="John U."/>
            <person name="Schleicher M."/>
            <person name="Eichinger L."/>
            <person name="Platzer M."/>
            <person name="Noegel A.A."/>
            <person name="Schaap P."/>
            <person name="Gloeckner G."/>
        </authorList>
    </citation>
    <scope>NUCLEOTIDE SEQUENCE [LARGE SCALE GENOMIC DNA]</scope>
    <source>
        <strain evidence="3">SH3</strain>
    </source>
</reference>
<dbReference type="InterPro" id="IPR008271">
    <property type="entry name" value="Ser/Thr_kinase_AS"/>
</dbReference>
<dbReference type="GO" id="GO:0004672">
    <property type="term" value="F:protein kinase activity"/>
    <property type="evidence" value="ECO:0007669"/>
    <property type="project" value="InterPro"/>
</dbReference>
<protein>
    <recommendedName>
        <fullName evidence="1">Protein kinase domain-containing protein</fullName>
    </recommendedName>
</protein>
<dbReference type="EMBL" id="GL883009">
    <property type="protein sequence ID" value="EGG22496.1"/>
    <property type="molecule type" value="Genomic_DNA"/>
</dbReference>
<dbReference type="PROSITE" id="PS50011">
    <property type="entry name" value="PROTEIN_KINASE_DOM"/>
    <property type="match status" value="1"/>
</dbReference>
<keyword evidence="3" id="KW-1185">Reference proteome</keyword>
<dbReference type="GeneID" id="14874636"/>
<dbReference type="Pfam" id="PF00069">
    <property type="entry name" value="Pkinase"/>
    <property type="match status" value="1"/>
</dbReference>
<dbReference type="Gene3D" id="2.30.29.30">
    <property type="entry name" value="Pleckstrin-homology domain (PH domain)/Phosphotyrosine-binding domain (PTB)"/>
    <property type="match status" value="1"/>
</dbReference>
<dbReference type="InterPro" id="IPR000719">
    <property type="entry name" value="Prot_kinase_dom"/>
</dbReference>
<evidence type="ECO:0000259" key="1">
    <source>
        <dbReference type="PROSITE" id="PS50011"/>
    </source>
</evidence>
<proteinExistence type="predicted"/>
<dbReference type="Proteomes" id="UP000007797">
    <property type="component" value="Unassembled WGS sequence"/>
</dbReference>
<dbReference type="InterPro" id="IPR053083">
    <property type="entry name" value="TF_kinase-domain_protein"/>
</dbReference>